<evidence type="ECO:0000256" key="6">
    <source>
        <dbReference type="HAMAP-Rule" id="MF_01885"/>
    </source>
</evidence>
<sequence>MFNIVLVYPQIHTNTGSIGRMCVNAGCPLHLIKPLGFVIDDKHLRRAGLDYWASLDLKIWESWDEFMAANGKFKQRFFFATTKTNKLYYEAKFQPGDFLIFGSEGHGLPLEIMRTNRENCITIPMSGAGRSLNLATSVGIVTYEAIRQNIDKFDFRSAVCEF</sequence>
<evidence type="ECO:0000259" key="8">
    <source>
        <dbReference type="Pfam" id="PF00588"/>
    </source>
</evidence>
<dbReference type="InterPro" id="IPR016914">
    <property type="entry name" value="TrmL"/>
</dbReference>
<dbReference type="PANTHER" id="PTHR42971">
    <property type="entry name" value="TRNA (CYTIDINE(34)-2'-O)-METHYLTRANSFERASE"/>
    <property type="match status" value="1"/>
</dbReference>
<dbReference type="InterPro" id="IPR029028">
    <property type="entry name" value="Alpha/beta_knot_MTases"/>
</dbReference>
<keyword evidence="10" id="KW-1185">Reference proteome</keyword>
<dbReference type="FunFam" id="3.40.1280.10:FF:000002">
    <property type="entry name" value="Peptidylprolyl isomerase"/>
    <property type="match status" value="1"/>
</dbReference>
<comment type="caution">
    <text evidence="9">The sequence shown here is derived from an EMBL/GenBank/DDBJ whole genome shotgun (WGS) entry which is preliminary data.</text>
</comment>
<proteinExistence type="inferred from homology"/>
<comment type="catalytic activity">
    <reaction evidence="6">
        <text>cytidine(34) in tRNA + S-adenosyl-L-methionine = 2'-O-methylcytidine(34) in tRNA + S-adenosyl-L-homocysteine + H(+)</text>
        <dbReference type="Rhea" id="RHEA:43084"/>
        <dbReference type="Rhea" id="RHEA-COMP:10331"/>
        <dbReference type="Rhea" id="RHEA-COMP:10332"/>
        <dbReference type="ChEBI" id="CHEBI:15378"/>
        <dbReference type="ChEBI" id="CHEBI:57856"/>
        <dbReference type="ChEBI" id="CHEBI:59789"/>
        <dbReference type="ChEBI" id="CHEBI:74495"/>
        <dbReference type="ChEBI" id="CHEBI:82748"/>
        <dbReference type="EC" id="2.1.1.207"/>
    </reaction>
</comment>
<dbReference type="GO" id="GO:0141102">
    <property type="term" value="F:tRNA (5-carboxymethylaminomethyluridine(34)-2'-O)-methyltransferase activity"/>
    <property type="evidence" value="ECO:0007669"/>
    <property type="project" value="RHEA"/>
</dbReference>
<dbReference type="eggNOG" id="COG0219">
    <property type="taxonomic scope" value="Bacteria"/>
</dbReference>
<evidence type="ECO:0000256" key="1">
    <source>
        <dbReference type="ARBA" id="ARBA00022490"/>
    </source>
</evidence>
<dbReference type="Proteomes" id="UP000005709">
    <property type="component" value="Unassembled WGS sequence"/>
</dbReference>
<dbReference type="GO" id="GO:0141098">
    <property type="term" value="F:tRNA (cytidine(34)-2'-O)-methyltransferase activity"/>
    <property type="evidence" value="ECO:0007669"/>
    <property type="project" value="RHEA"/>
</dbReference>
<dbReference type="RefSeq" id="WP_005869157.1">
    <property type="nucleotide sequence ID" value="NZ_ACYG01000005.1"/>
</dbReference>
<keyword evidence="4 6" id="KW-0949">S-adenosyl-L-methionine</keyword>
<dbReference type="STRING" id="824.CGRAC_1333"/>
<comment type="similarity">
    <text evidence="6">Belongs to the class IV-like SAM-binding methyltransferase superfamily. RNA methyltransferase TrmH family. TrmL subfamily.</text>
</comment>
<evidence type="ECO:0000313" key="10">
    <source>
        <dbReference type="Proteomes" id="UP000005709"/>
    </source>
</evidence>
<dbReference type="OrthoDB" id="9789043at2"/>
<dbReference type="SUPFAM" id="SSF75217">
    <property type="entry name" value="alpha/beta knot"/>
    <property type="match status" value="1"/>
</dbReference>
<name>C8PE30_9BACT</name>
<dbReference type="GO" id="GO:0005737">
    <property type="term" value="C:cytoplasm"/>
    <property type="evidence" value="ECO:0007669"/>
    <property type="project" value="UniProtKB-SubCell"/>
</dbReference>
<dbReference type="GO" id="GO:0003723">
    <property type="term" value="F:RNA binding"/>
    <property type="evidence" value="ECO:0007669"/>
    <property type="project" value="InterPro"/>
</dbReference>
<comment type="caution">
    <text evidence="6">Lacks conserved residue(s) required for the propagation of feature annotation.</text>
</comment>
<comment type="catalytic activity">
    <reaction evidence="6">
        <text>5-carboxymethylaminomethyluridine(34) in tRNA(Leu) + S-adenosyl-L-methionine = 5-carboxymethylaminomethyl-2'-O-methyluridine(34) in tRNA(Leu) + S-adenosyl-L-homocysteine + H(+)</text>
        <dbReference type="Rhea" id="RHEA:43088"/>
        <dbReference type="Rhea" id="RHEA-COMP:10333"/>
        <dbReference type="Rhea" id="RHEA-COMP:10334"/>
        <dbReference type="ChEBI" id="CHEBI:15378"/>
        <dbReference type="ChEBI" id="CHEBI:57856"/>
        <dbReference type="ChEBI" id="CHEBI:59789"/>
        <dbReference type="ChEBI" id="CHEBI:74508"/>
        <dbReference type="ChEBI" id="CHEBI:74511"/>
        <dbReference type="EC" id="2.1.1.207"/>
    </reaction>
</comment>
<keyword evidence="3 6" id="KW-0808">Transferase</keyword>
<comment type="function">
    <text evidence="6">Could methylate the ribose at the nucleotide 34 wobble position in tRNA.</text>
</comment>
<comment type="subcellular location">
    <subcellularLocation>
        <location evidence="6">Cytoplasm</location>
    </subcellularLocation>
</comment>
<feature type="binding site" evidence="6 7">
    <location>
        <position position="131"/>
    </location>
    <ligand>
        <name>S-adenosyl-L-methionine</name>
        <dbReference type="ChEBI" id="CHEBI:59789"/>
    </ligand>
</feature>
<dbReference type="GO" id="GO:0002130">
    <property type="term" value="P:wobble position ribose methylation"/>
    <property type="evidence" value="ECO:0007669"/>
    <property type="project" value="TreeGrafter"/>
</dbReference>
<dbReference type="HAMAP" id="MF_01885">
    <property type="entry name" value="tRNA_methyltr_TrmL"/>
    <property type="match status" value="1"/>
</dbReference>
<evidence type="ECO:0000256" key="2">
    <source>
        <dbReference type="ARBA" id="ARBA00022603"/>
    </source>
</evidence>
<dbReference type="Pfam" id="PF00588">
    <property type="entry name" value="SpoU_methylase"/>
    <property type="match status" value="1"/>
</dbReference>
<feature type="domain" description="tRNA/rRNA methyltransferase SpoU type" evidence="8">
    <location>
        <begin position="2"/>
        <end position="143"/>
    </location>
</feature>
<reference evidence="9 10" key="1">
    <citation type="submission" date="2009-07" db="EMBL/GenBank/DDBJ databases">
        <authorList>
            <person name="Madupu R."/>
            <person name="Sebastian Y."/>
            <person name="Durkin A.S."/>
            <person name="Torralba M."/>
            <person name="Methe B."/>
            <person name="Sutton G.G."/>
            <person name="Strausberg R.L."/>
            <person name="Nelson K.E."/>
        </authorList>
    </citation>
    <scope>NUCLEOTIDE SEQUENCE [LARGE SCALE GENOMIC DNA]</scope>
    <source>
        <strain evidence="9 10">RM3268</strain>
    </source>
</reference>
<dbReference type="CDD" id="cd18094">
    <property type="entry name" value="SpoU-like_TrmL"/>
    <property type="match status" value="1"/>
</dbReference>
<dbReference type="EC" id="2.1.1.207" evidence="6"/>
<evidence type="ECO:0000256" key="7">
    <source>
        <dbReference type="PIRSR" id="PIRSR029256-1"/>
    </source>
</evidence>
<evidence type="ECO:0000313" key="9">
    <source>
        <dbReference type="EMBL" id="EEV18903.1"/>
    </source>
</evidence>
<evidence type="ECO:0000256" key="4">
    <source>
        <dbReference type="ARBA" id="ARBA00022691"/>
    </source>
</evidence>
<dbReference type="PANTHER" id="PTHR42971:SF1">
    <property type="entry name" value="TRNA (CYTIDINE(34)-2'-O)-METHYLTRANSFERASE"/>
    <property type="match status" value="1"/>
</dbReference>
<dbReference type="InterPro" id="IPR029026">
    <property type="entry name" value="tRNA_m1G_MTases_N"/>
</dbReference>
<gene>
    <name evidence="9" type="ORF">CAMGR0001_2380</name>
</gene>
<feature type="binding site" evidence="6 7">
    <location>
        <position position="123"/>
    </location>
    <ligand>
        <name>S-adenosyl-L-methionine</name>
        <dbReference type="ChEBI" id="CHEBI:59789"/>
    </ligand>
</feature>
<evidence type="ECO:0000256" key="3">
    <source>
        <dbReference type="ARBA" id="ARBA00022679"/>
    </source>
</evidence>
<accession>C8PE30</accession>
<dbReference type="PIRSF" id="PIRSF029256">
    <property type="entry name" value="SpoU_TrmH_prd"/>
    <property type="match status" value="1"/>
</dbReference>
<dbReference type="Gene3D" id="3.40.1280.10">
    <property type="match status" value="1"/>
</dbReference>
<feature type="binding site" evidence="6 7">
    <location>
        <position position="102"/>
    </location>
    <ligand>
        <name>S-adenosyl-L-methionine</name>
        <dbReference type="ChEBI" id="CHEBI:59789"/>
    </ligand>
</feature>
<evidence type="ECO:0000256" key="5">
    <source>
        <dbReference type="ARBA" id="ARBA00022694"/>
    </source>
</evidence>
<dbReference type="InterPro" id="IPR001537">
    <property type="entry name" value="SpoU_MeTrfase"/>
</dbReference>
<keyword evidence="5 6" id="KW-0819">tRNA processing</keyword>
<dbReference type="GO" id="GO:0042802">
    <property type="term" value="F:identical protein binding"/>
    <property type="evidence" value="ECO:0007669"/>
    <property type="project" value="UniProtKB-ARBA"/>
</dbReference>
<keyword evidence="1 6" id="KW-0963">Cytoplasm</keyword>
<protein>
    <recommendedName>
        <fullName evidence="6">Putative tRNA (cytidine(34)-2'-O)-methyltransferase</fullName>
        <ecNumber evidence="6">2.1.1.207</ecNumber>
    </recommendedName>
    <alternativeName>
        <fullName evidence="6">tRNA (cytidine/uridine-2'-O-)-methyltransferase</fullName>
    </alternativeName>
</protein>
<organism evidence="9 10">
    <name type="scientific">Campylobacter gracilis RM3268</name>
    <dbReference type="NCBI Taxonomy" id="553220"/>
    <lineage>
        <taxon>Bacteria</taxon>
        <taxon>Pseudomonadati</taxon>
        <taxon>Campylobacterota</taxon>
        <taxon>Epsilonproteobacteria</taxon>
        <taxon>Campylobacterales</taxon>
        <taxon>Campylobacteraceae</taxon>
        <taxon>Campylobacter</taxon>
    </lineage>
</organism>
<dbReference type="EMBL" id="ACYG01000005">
    <property type="protein sequence ID" value="EEV18903.1"/>
    <property type="molecule type" value="Genomic_DNA"/>
</dbReference>
<keyword evidence="2 6" id="KW-0489">Methyltransferase</keyword>
<dbReference type="AlphaFoldDB" id="C8PE30"/>